<sequence length="623" mass="70722">MKQKVETEINRFMRTLENKQSQDGAWRFPLESGLSTDAYMIILLKSLEIKDDHMITTLAKQIASKQEKNGAWKVFHDEENGNLSATIEAYYALLYADYFQENAEQMIAAKKFILLHGGIEEASLLTKVVLAIIGQYPWSNQLIVPVEFILAPSFFPLHFFDLSTFARVHIAPILVLSNLSFTKEMPKRYELFQQHWNKPQHQNNNEDRTFFKTFLKELKQLPNIPAEIHQIALRRCEQFMLHRIEPDGSLYCYFTSTFLMIFALIALGYQKDHPVIAKAIQSLKALIIHNEKYYFIQETTATVWNTALISDALQTAGVNNSNPMIQRANQFLLSHQHYKYGDWALHNPNTKPGGWGFSDANTMNPDIDDSTAALRALKAASQVDAVYRDAWNRGIEWVLSMQNDDGGWPAFEKNTDKKILTLIPIKGAEYATIDPSSSDLTGRTIEFLGSDAGFTKNHVSIQQAIKWLKKQQEKTGAWQGRWGISYIYGTWAAVTGMIAVGVSSTDPSLKKAIQWLLNIQNPDGGWGESCRSDKEKKYIPLEESTLSQTAWAVDALIAGSSEPTDAINKGIDFIIQAGSKKDWTTNYPTGAALPGDFYFHYHSYRYIWPLLALGHYKKKFLDA</sequence>
<evidence type="ECO:0000313" key="9">
    <source>
        <dbReference type="Proteomes" id="UP001223586"/>
    </source>
</evidence>
<protein>
    <submittedName>
        <fullName evidence="8">Sporulenol synthase</fullName>
        <ecNumber evidence="8">4.2.1.137</ecNumber>
    </submittedName>
</protein>
<evidence type="ECO:0000313" key="8">
    <source>
        <dbReference type="EMBL" id="MDQ0177239.1"/>
    </source>
</evidence>
<dbReference type="Pfam" id="PF13243">
    <property type="entry name" value="SQHop_cyclase_C"/>
    <property type="match status" value="1"/>
</dbReference>
<name>A0ABT9WVJ2_9BACI</name>
<dbReference type="EMBL" id="JAUSTT010000020">
    <property type="protein sequence ID" value="MDQ0177239.1"/>
    <property type="molecule type" value="Genomic_DNA"/>
</dbReference>
<dbReference type="Pfam" id="PF13249">
    <property type="entry name" value="SQHop_cyclase_N"/>
    <property type="match status" value="1"/>
</dbReference>
<feature type="transmembrane region" description="Helical" evidence="5">
    <location>
        <begin position="250"/>
        <end position="269"/>
    </location>
</feature>
<keyword evidence="8" id="KW-0456">Lyase</keyword>
<keyword evidence="9" id="KW-1185">Reference proteome</keyword>
<reference evidence="8 9" key="1">
    <citation type="submission" date="2023-07" db="EMBL/GenBank/DDBJ databases">
        <title>Genomic Encyclopedia of Type Strains, Phase IV (KMG-IV): sequencing the most valuable type-strain genomes for metagenomic binning, comparative biology and taxonomic classification.</title>
        <authorList>
            <person name="Goeker M."/>
        </authorList>
    </citation>
    <scope>NUCLEOTIDE SEQUENCE [LARGE SCALE GENOMIC DNA]</scope>
    <source>
        <strain evidence="8 9">DSM 23837</strain>
    </source>
</reference>
<organism evidence="8 9">
    <name type="scientific">Bacillus chungangensis</name>
    <dbReference type="NCBI Taxonomy" id="587633"/>
    <lineage>
        <taxon>Bacteria</taxon>
        <taxon>Bacillati</taxon>
        <taxon>Bacillota</taxon>
        <taxon>Bacilli</taxon>
        <taxon>Bacillales</taxon>
        <taxon>Bacillaceae</taxon>
        <taxon>Bacillus</taxon>
    </lineage>
</organism>
<comment type="caution">
    <text evidence="8">The sequence shown here is derived from an EMBL/GenBank/DDBJ whole genome shotgun (WGS) entry which is preliminary data.</text>
</comment>
<dbReference type="NCBIfam" id="TIGR01787">
    <property type="entry name" value="squalene_cyclas"/>
    <property type="match status" value="1"/>
</dbReference>
<gene>
    <name evidence="8" type="ORF">J2S08_003118</name>
</gene>
<keyword evidence="5" id="KW-1133">Transmembrane helix</keyword>
<dbReference type="EC" id="4.2.1.137" evidence="8"/>
<comment type="similarity">
    <text evidence="2">Belongs to the terpene cyclase/mutase family.</text>
</comment>
<dbReference type="Proteomes" id="UP001223586">
    <property type="component" value="Unassembled WGS sequence"/>
</dbReference>
<keyword evidence="5" id="KW-0472">Membrane</keyword>
<dbReference type="InterPro" id="IPR032697">
    <property type="entry name" value="SQ_cyclase_N"/>
</dbReference>
<dbReference type="Gene3D" id="1.50.10.20">
    <property type="match status" value="2"/>
</dbReference>
<dbReference type="PANTHER" id="PTHR11764">
    <property type="entry name" value="TERPENE CYCLASE/MUTASE FAMILY MEMBER"/>
    <property type="match status" value="1"/>
</dbReference>
<keyword evidence="5" id="KW-0812">Transmembrane</keyword>
<evidence type="ECO:0000256" key="1">
    <source>
        <dbReference type="ARBA" id="ARBA00004999"/>
    </source>
</evidence>
<dbReference type="InterPro" id="IPR032696">
    <property type="entry name" value="SQ_cyclase_C"/>
</dbReference>
<dbReference type="SUPFAM" id="SSF48239">
    <property type="entry name" value="Terpenoid cyclases/Protein prenyltransferases"/>
    <property type="match status" value="2"/>
</dbReference>
<dbReference type="InterPro" id="IPR006400">
    <property type="entry name" value="Hopene-cyclase"/>
</dbReference>
<keyword evidence="4" id="KW-0413">Isomerase</keyword>
<dbReference type="PANTHER" id="PTHR11764:SF20">
    <property type="entry name" value="LANOSTEROL SYNTHASE"/>
    <property type="match status" value="1"/>
</dbReference>
<dbReference type="InterPro" id="IPR008930">
    <property type="entry name" value="Terpenoid_cyclase/PrenylTrfase"/>
</dbReference>
<evidence type="ECO:0000256" key="3">
    <source>
        <dbReference type="ARBA" id="ARBA00022737"/>
    </source>
</evidence>
<dbReference type="GO" id="GO:0016829">
    <property type="term" value="F:lyase activity"/>
    <property type="evidence" value="ECO:0007669"/>
    <property type="project" value="UniProtKB-KW"/>
</dbReference>
<feature type="domain" description="Squalene cyclase C-terminal" evidence="6">
    <location>
        <begin position="302"/>
        <end position="618"/>
    </location>
</feature>
<evidence type="ECO:0000259" key="7">
    <source>
        <dbReference type="Pfam" id="PF13249"/>
    </source>
</evidence>
<accession>A0ABT9WVJ2</accession>
<dbReference type="InterPro" id="IPR018333">
    <property type="entry name" value="Squalene_cyclase"/>
</dbReference>
<dbReference type="NCBIfam" id="TIGR01507">
    <property type="entry name" value="hopene_cyclase"/>
    <property type="match status" value="1"/>
</dbReference>
<proteinExistence type="inferred from homology"/>
<evidence type="ECO:0000256" key="5">
    <source>
        <dbReference type="SAM" id="Phobius"/>
    </source>
</evidence>
<evidence type="ECO:0000256" key="4">
    <source>
        <dbReference type="ARBA" id="ARBA00023235"/>
    </source>
</evidence>
<evidence type="ECO:0000256" key="2">
    <source>
        <dbReference type="ARBA" id="ARBA00009755"/>
    </source>
</evidence>
<feature type="domain" description="Squalene cyclase N-terminal" evidence="7">
    <location>
        <begin position="9"/>
        <end position="291"/>
    </location>
</feature>
<evidence type="ECO:0000259" key="6">
    <source>
        <dbReference type="Pfam" id="PF13243"/>
    </source>
</evidence>
<dbReference type="SFLD" id="SFLDG01016">
    <property type="entry name" value="Prenyltransferase_Like_2"/>
    <property type="match status" value="1"/>
</dbReference>
<comment type="pathway">
    <text evidence="1">Secondary metabolite biosynthesis; hopanoid biosynthesis.</text>
</comment>
<dbReference type="RefSeq" id="WP_307231067.1">
    <property type="nucleotide sequence ID" value="NZ_JAUSTT010000020.1"/>
</dbReference>
<keyword evidence="3" id="KW-0677">Repeat</keyword>